<protein>
    <submittedName>
        <fullName evidence="2">Polymerase</fullName>
    </submittedName>
</protein>
<feature type="transmembrane region" description="Helical" evidence="1">
    <location>
        <begin position="42"/>
        <end position="58"/>
    </location>
</feature>
<feature type="transmembrane region" description="Helical" evidence="1">
    <location>
        <begin position="254"/>
        <end position="271"/>
    </location>
</feature>
<accession>A0AAW9C4G6</accession>
<evidence type="ECO:0000256" key="1">
    <source>
        <dbReference type="SAM" id="Phobius"/>
    </source>
</evidence>
<evidence type="ECO:0000313" key="3">
    <source>
        <dbReference type="Proteomes" id="UP001276300"/>
    </source>
</evidence>
<keyword evidence="1" id="KW-1133">Transmembrane helix</keyword>
<feature type="transmembrane region" description="Helical" evidence="1">
    <location>
        <begin position="323"/>
        <end position="342"/>
    </location>
</feature>
<keyword evidence="1" id="KW-0472">Membrane</keyword>
<comment type="caution">
    <text evidence="2">The sequence shown here is derived from an EMBL/GenBank/DDBJ whole genome shotgun (WGS) entry which is preliminary data.</text>
</comment>
<organism evidence="2 3">
    <name type="scientific">Kluyvera cryocrescens</name>
    <name type="common">Kluyvera citrophila</name>
    <dbReference type="NCBI Taxonomy" id="580"/>
    <lineage>
        <taxon>Bacteria</taxon>
        <taxon>Pseudomonadati</taxon>
        <taxon>Pseudomonadota</taxon>
        <taxon>Gammaproteobacteria</taxon>
        <taxon>Enterobacterales</taxon>
        <taxon>Enterobacteriaceae</taxon>
        <taxon>Kluyvera</taxon>
    </lineage>
</organism>
<feature type="transmembrane region" description="Helical" evidence="1">
    <location>
        <begin position="64"/>
        <end position="85"/>
    </location>
</feature>
<feature type="transmembrane region" description="Helical" evidence="1">
    <location>
        <begin position="148"/>
        <end position="168"/>
    </location>
</feature>
<dbReference type="EMBL" id="JAUEQX010000006">
    <property type="protein sequence ID" value="MDW3776808.1"/>
    <property type="molecule type" value="Genomic_DNA"/>
</dbReference>
<dbReference type="AlphaFoldDB" id="A0AAW9C4G6"/>
<feature type="transmembrane region" description="Helical" evidence="1">
    <location>
        <begin position="6"/>
        <end position="30"/>
    </location>
</feature>
<dbReference type="Proteomes" id="UP001276300">
    <property type="component" value="Unassembled WGS sequence"/>
</dbReference>
<sequence length="354" mass="40613">MTSLLFVLGTLFIFSYPFFIFQFAIFCCVFVQQGFKLERNSVFFIAISALSLMIHLYMGSVNKIYLFTSVCCLLAATVPSLYEYCNAKIENIKWERLINVGIYFHIVTFLIQYISFKVFHIDIDYGKLLLGPPHRSSYNGFDYRATGVFAEPSIFAAHMICLLVMKYVIARSNSLLTYVALFCMVLSGSTVSVLSVLAYFIITIKFTLKWLKNDLLPFLFLMPSILGNLFWRGAYISSGNDGSTTFKIDLIKSFLNDLSVFNIGYGMVGYYKGAPEYLQSIFDVTVFGSSLIVFGFWFGAFVSLVWMSVFYKVSKISIRLSILCLLPCLKLTFLFPIFWLYLKFLNEYVRKNDE</sequence>
<keyword evidence="1" id="KW-0812">Transmembrane</keyword>
<name>A0AAW9C4G6_KLUCR</name>
<gene>
    <name evidence="2" type="ORF">QWU01_08295</name>
</gene>
<dbReference type="RefSeq" id="WP_318242441.1">
    <property type="nucleotide sequence ID" value="NZ_JAUEQX010000006.1"/>
</dbReference>
<evidence type="ECO:0000313" key="2">
    <source>
        <dbReference type="EMBL" id="MDW3776808.1"/>
    </source>
</evidence>
<feature type="transmembrane region" description="Helical" evidence="1">
    <location>
        <begin position="215"/>
        <end position="234"/>
    </location>
</feature>
<proteinExistence type="predicted"/>
<feature type="transmembrane region" description="Helical" evidence="1">
    <location>
        <begin position="175"/>
        <end position="203"/>
    </location>
</feature>
<feature type="transmembrane region" description="Helical" evidence="1">
    <location>
        <begin position="291"/>
        <end position="311"/>
    </location>
</feature>
<feature type="transmembrane region" description="Helical" evidence="1">
    <location>
        <begin position="97"/>
        <end position="116"/>
    </location>
</feature>
<reference evidence="2" key="1">
    <citation type="journal article" date="2023" name="J Glob Antimicrob Resist">
        <title>Emergence of NDM-1 and KPC-3 carbapenemases in Kluyvera cryocrescens: Investigating genetic heterogeneity and acquisition routes of blaNDM-1 in Enterobacterales species in Portugal.</title>
        <authorList>
            <person name="Loiodice M."/>
            <person name="Ribeiro M."/>
            <person name="Peixe L."/>
            <person name="Novais A."/>
        </authorList>
    </citation>
    <scope>NUCLEOTIDE SEQUENCE</scope>
    <source>
        <strain evidence="2">K629</strain>
    </source>
</reference>